<dbReference type="STRING" id="226505.SAMN05444394_0553"/>
<gene>
    <name evidence="1" type="ORF">SAMN05444394_0553</name>
</gene>
<dbReference type="PROSITE" id="PS51257">
    <property type="entry name" value="PROKAR_LIPOPROTEIN"/>
    <property type="match status" value="1"/>
</dbReference>
<dbReference type="AlphaFoldDB" id="A0A1N6D9M3"/>
<organism evidence="1 2">
    <name type="scientific">Algoriphagus halophilus</name>
    <dbReference type="NCBI Taxonomy" id="226505"/>
    <lineage>
        <taxon>Bacteria</taxon>
        <taxon>Pseudomonadati</taxon>
        <taxon>Bacteroidota</taxon>
        <taxon>Cytophagia</taxon>
        <taxon>Cytophagales</taxon>
        <taxon>Cyclobacteriaceae</taxon>
        <taxon>Algoriphagus</taxon>
    </lineage>
</organism>
<dbReference type="Proteomes" id="UP000185221">
    <property type="component" value="Unassembled WGS sequence"/>
</dbReference>
<keyword evidence="2" id="KW-1185">Reference proteome</keyword>
<sequence>MIRLLFCLFIFLISCRNNSVNQEERLEFFLQDFSEATSPKLLFLFLEGCTSCHEYQNTLYQEALLDPNYQVFLVTKSIKKAKLIFGMVPDGKVFFDKELDSVDLGLVTGVPIVYFLSDSRKQIDRFEISFEQVHLGLP</sequence>
<evidence type="ECO:0000313" key="1">
    <source>
        <dbReference type="EMBL" id="SIN67502.1"/>
    </source>
</evidence>
<dbReference type="EMBL" id="FSRC01000001">
    <property type="protein sequence ID" value="SIN67502.1"/>
    <property type="molecule type" value="Genomic_DNA"/>
</dbReference>
<proteinExistence type="predicted"/>
<evidence type="ECO:0000313" key="2">
    <source>
        <dbReference type="Proteomes" id="UP000185221"/>
    </source>
</evidence>
<protein>
    <submittedName>
        <fullName evidence="1">Uncharacterized protein</fullName>
    </submittedName>
</protein>
<reference evidence="2" key="1">
    <citation type="submission" date="2016-11" db="EMBL/GenBank/DDBJ databases">
        <authorList>
            <person name="Varghese N."/>
            <person name="Submissions S."/>
        </authorList>
    </citation>
    <scope>NUCLEOTIDE SEQUENCE [LARGE SCALE GENOMIC DNA]</scope>
    <source>
        <strain evidence="2">DSM 15292</strain>
    </source>
</reference>
<accession>A0A1N6D9M3</accession>
<name>A0A1N6D9M3_9BACT</name>